<keyword evidence="6" id="KW-0418">Kinase</keyword>
<dbReference type="RefSeq" id="WP_348262533.1">
    <property type="nucleotide sequence ID" value="NZ_CP121196.1"/>
</dbReference>
<feature type="domain" description="PAC" evidence="5">
    <location>
        <begin position="229"/>
        <end position="284"/>
    </location>
</feature>
<dbReference type="Gene3D" id="1.10.287.130">
    <property type="match status" value="1"/>
</dbReference>
<dbReference type="InterPro" id="IPR036890">
    <property type="entry name" value="HATPase_C_sf"/>
</dbReference>
<dbReference type="InterPro" id="IPR013656">
    <property type="entry name" value="PAS_4"/>
</dbReference>
<protein>
    <recommendedName>
        <fullName evidence="2">histidine kinase</fullName>
        <ecNumber evidence="2">2.7.13.3</ecNumber>
    </recommendedName>
</protein>
<evidence type="ECO:0000259" key="4">
    <source>
        <dbReference type="PROSITE" id="PS50109"/>
    </source>
</evidence>
<dbReference type="InterPro" id="IPR004358">
    <property type="entry name" value="Sig_transdc_His_kin-like_C"/>
</dbReference>
<comment type="catalytic activity">
    <reaction evidence="1">
        <text>ATP + protein L-histidine = ADP + protein N-phospho-L-histidine.</text>
        <dbReference type="EC" id="2.7.13.3"/>
    </reaction>
</comment>
<accession>A0AAU7DGW5</accession>
<dbReference type="InterPro" id="IPR005467">
    <property type="entry name" value="His_kinase_dom"/>
</dbReference>
<dbReference type="InterPro" id="IPR003594">
    <property type="entry name" value="HATPase_dom"/>
</dbReference>
<dbReference type="PANTHER" id="PTHR43065:SF42">
    <property type="entry name" value="TWO-COMPONENT SENSOR PPRA"/>
    <property type="match status" value="1"/>
</dbReference>
<dbReference type="SUPFAM" id="SSF55874">
    <property type="entry name" value="ATPase domain of HSP90 chaperone/DNA topoisomerase II/histidine kinase"/>
    <property type="match status" value="1"/>
</dbReference>
<organism evidence="6">
    <name type="scientific">Telmatobacter sp. DSM 110680</name>
    <dbReference type="NCBI Taxonomy" id="3036704"/>
    <lineage>
        <taxon>Bacteria</taxon>
        <taxon>Pseudomonadati</taxon>
        <taxon>Acidobacteriota</taxon>
        <taxon>Terriglobia</taxon>
        <taxon>Terriglobales</taxon>
        <taxon>Acidobacteriaceae</taxon>
        <taxon>Telmatobacter</taxon>
    </lineage>
</organism>
<dbReference type="Pfam" id="PF08448">
    <property type="entry name" value="PAS_4"/>
    <property type="match status" value="1"/>
</dbReference>
<dbReference type="GO" id="GO:0000155">
    <property type="term" value="F:phosphorelay sensor kinase activity"/>
    <property type="evidence" value="ECO:0007669"/>
    <property type="project" value="InterPro"/>
</dbReference>
<feature type="domain" description="Histidine kinase" evidence="4">
    <location>
        <begin position="297"/>
        <end position="512"/>
    </location>
</feature>
<dbReference type="SMART" id="SM00387">
    <property type="entry name" value="HATPase_c"/>
    <property type="match status" value="1"/>
</dbReference>
<dbReference type="Gene3D" id="3.30.565.10">
    <property type="entry name" value="Histidine kinase-like ATPase, C-terminal domain"/>
    <property type="match status" value="1"/>
</dbReference>
<sequence>MADLTRAFPWGETCVGSIDQWPEALYIVVNTILNSKHPMFLWWGDDLIQFYNDAYRPSIREDKHPSALGQKGRECWQEIWPIIGPQIDSVMTRGEATWHENQLVPINRNGKLEDVYWTYGYSPVRGSEGNIKGTLVVCTETTQNVLAKRQLERESQRLAELFQQAPAFFAALAGPEHRYELVNRPYQELIGQRDVLGKTVQEAIPESAEQGFVEILDRVYRTGEPFVGRSMPIQLARSKTPPLDLRYLDFVYQPRYETDGRISGIIVLGIDVTESRRTEQLLLQSEKLNAVGRLASSIAHEINNPLAAVTNLIFLAQHSDSLDDAKLHLHSAEVELRRVSAIANQTLRFHRQSTNARPVTGPELIDATVPLYQGRLLNAQVRVERRDRTGHPVTCFEGEILQVLSNLIGNAIDAMSPHGGRLLIRSREGTDWRTGRKGIVLTVADTGAGMSPHTLSRIYVPFFTTKGHNGNGIGLWISRGIIERHQGVLTVRSRQSESRSGTVFALFLPFKTTARDGD</sequence>
<evidence type="ECO:0000256" key="1">
    <source>
        <dbReference type="ARBA" id="ARBA00000085"/>
    </source>
</evidence>
<keyword evidence="3" id="KW-0597">Phosphoprotein</keyword>
<keyword evidence="6" id="KW-0808">Transferase</keyword>
<dbReference type="PROSITE" id="PS50109">
    <property type="entry name" value="HIS_KIN"/>
    <property type="match status" value="1"/>
</dbReference>
<dbReference type="InterPro" id="IPR000700">
    <property type="entry name" value="PAS-assoc_C"/>
</dbReference>
<evidence type="ECO:0000256" key="2">
    <source>
        <dbReference type="ARBA" id="ARBA00012438"/>
    </source>
</evidence>
<dbReference type="InterPro" id="IPR036097">
    <property type="entry name" value="HisK_dim/P_sf"/>
</dbReference>
<dbReference type="EMBL" id="CP121196">
    <property type="protein sequence ID" value="XBH17302.1"/>
    <property type="molecule type" value="Genomic_DNA"/>
</dbReference>
<dbReference type="CDD" id="cd00082">
    <property type="entry name" value="HisKA"/>
    <property type="match status" value="1"/>
</dbReference>
<gene>
    <name evidence="6" type="ORF">P8935_22390</name>
</gene>
<name>A0AAU7DGW5_9BACT</name>
<reference evidence="6" key="1">
    <citation type="submission" date="2023-03" db="EMBL/GenBank/DDBJ databases">
        <title>Edaphobacter sp.</title>
        <authorList>
            <person name="Huber K.J."/>
            <person name="Papendorf J."/>
            <person name="Pilke C."/>
            <person name="Bunk B."/>
            <person name="Sproeer C."/>
            <person name="Pester M."/>
        </authorList>
    </citation>
    <scope>NUCLEOTIDE SEQUENCE</scope>
    <source>
        <strain evidence="6">DSM 110680</strain>
    </source>
</reference>
<dbReference type="EC" id="2.7.13.3" evidence="2"/>
<dbReference type="SUPFAM" id="SSF47384">
    <property type="entry name" value="Homodimeric domain of signal transducing histidine kinase"/>
    <property type="match status" value="1"/>
</dbReference>
<dbReference type="CDD" id="cd00075">
    <property type="entry name" value="HATPase"/>
    <property type="match status" value="1"/>
</dbReference>
<evidence type="ECO:0000259" key="5">
    <source>
        <dbReference type="PROSITE" id="PS50113"/>
    </source>
</evidence>
<evidence type="ECO:0000256" key="3">
    <source>
        <dbReference type="ARBA" id="ARBA00022553"/>
    </source>
</evidence>
<dbReference type="SUPFAM" id="SSF55785">
    <property type="entry name" value="PYP-like sensor domain (PAS domain)"/>
    <property type="match status" value="1"/>
</dbReference>
<dbReference type="PRINTS" id="PR00344">
    <property type="entry name" value="BCTRLSENSOR"/>
</dbReference>
<dbReference type="InterPro" id="IPR035965">
    <property type="entry name" value="PAS-like_dom_sf"/>
</dbReference>
<dbReference type="Pfam" id="PF02518">
    <property type="entry name" value="HATPase_c"/>
    <property type="match status" value="1"/>
</dbReference>
<dbReference type="PANTHER" id="PTHR43065">
    <property type="entry name" value="SENSOR HISTIDINE KINASE"/>
    <property type="match status" value="1"/>
</dbReference>
<dbReference type="Gene3D" id="3.30.450.20">
    <property type="entry name" value="PAS domain"/>
    <property type="match status" value="2"/>
</dbReference>
<dbReference type="PROSITE" id="PS50113">
    <property type="entry name" value="PAC"/>
    <property type="match status" value="1"/>
</dbReference>
<proteinExistence type="predicted"/>
<dbReference type="InterPro" id="IPR003661">
    <property type="entry name" value="HisK_dim/P_dom"/>
</dbReference>
<dbReference type="AlphaFoldDB" id="A0AAU7DGW5"/>
<evidence type="ECO:0000313" key="6">
    <source>
        <dbReference type="EMBL" id="XBH17302.1"/>
    </source>
</evidence>
<dbReference type="SMART" id="SM00388">
    <property type="entry name" value="HisKA"/>
    <property type="match status" value="1"/>
</dbReference>
<dbReference type="Pfam" id="PF00512">
    <property type="entry name" value="HisKA"/>
    <property type="match status" value="1"/>
</dbReference>